<keyword evidence="2" id="KW-0175">Coiled coil</keyword>
<dbReference type="PANTHER" id="PTHR24422:SF27">
    <property type="entry name" value="PROTEIN-GLUTAMATE O-METHYLTRANSFERASE"/>
    <property type="match status" value="1"/>
</dbReference>
<dbReference type="Pfam" id="PF01339">
    <property type="entry name" value="CheB_methylest"/>
    <property type="match status" value="1"/>
</dbReference>
<dbReference type="PROSITE" id="PS50113">
    <property type="entry name" value="PAC"/>
    <property type="match status" value="1"/>
</dbReference>
<dbReference type="InterPro" id="IPR000014">
    <property type="entry name" value="PAS"/>
</dbReference>
<dbReference type="Gene3D" id="3.30.450.20">
    <property type="entry name" value="PAS domain"/>
    <property type="match status" value="3"/>
</dbReference>
<dbReference type="InterPro" id="IPR050903">
    <property type="entry name" value="Bact_Chemotaxis_MeTrfase"/>
</dbReference>
<dbReference type="EMBL" id="LVJN01000010">
    <property type="protein sequence ID" value="OSM08473.1"/>
    <property type="molecule type" value="Genomic_DNA"/>
</dbReference>
<feature type="domain" description="CheB-type methylesterase" evidence="5">
    <location>
        <begin position="3"/>
        <end position="186"/>
    </location>
</feature>
<dbReference type="PROSITE" id="PS50112">
    <property type="entry name" value="PAS"/>
    <property type="match status" value="1"/>
</dbReference>
<feature type="domain" description="PAC" evidence="4">
    <location>
        <begin position="761"/>
        <end position="811"/>
    </location>
</feature>
<dbReference type="PROSITE" id="PS50123">
    <property type="entry name" value="CHER"/>
    <property type="match status" value="1"/>
</dbReference>
<sequence>MNPTSETPVIVAVGASAGGLEALSQLVATIDASLPYAFVILQHLSPNYRSMMVEILSRETQLDVKEAAQGDKVLAGIAYIVPAYANASIKNGHLQLTTTSPDVVPKPSINQFFMSLAGEERERAVGILLSGTGSDGVSGLRAIQIAGGITIAQLPETAKYDGMPQAAINEGVADYILPPDKIIQKINHLLSFPEPEELLESQLIRDLLVKLKQHMKQDFSGYKTSTLLRRVHRRMVATENKDLKSYVDWTDNHPEEFELLSRDILISVTSFFRDVTAFDALAIIIRDLCDSRAPGAEFRVWVAGCATGEEAYSIAIMFAEALGDKLGQYRVQIFATDIDEEAINIARRGIYPAQSVRGIDEARLQRFFQCTGKEYEVNKLLRDMIMFARHNLVSDPPFLKLDIVSCRNVMIYFDTHLQAKVLRTFHFGLTRDGFLFLGKSENISQAEAHFSPLKRRERLFTKVGESRPAEHHEPAIGAKGTFQRRDRKTELFLNTLADHFHVTAALCDTHGIIQHTVGHVDRFLSFPVGSTRLVISDVVVEPLQGEMLALLHRCQKSKKRVFGRKRRIGDELLRICIEPASDGVIPMSIVIFEPVSQPSDELHPGAIHVDPDETLESELVATRENMQTLVEELATANEEMQALNEEAQAANEELQATNEELEAANEELQASNQELVSVNEELNIKSFELTSLNAEYSHLYDALEFPILVFDQEGLLSRYNAVAGRRFDLRPSLISQAVAKLRLPEALRDIESLIDSVIAESDRASRILEMDQTTYHLMVAPGFDHNGAIVTIVITLVDVSEVVETKARLKESEAKLEVLMEKTTVLFATKNANGDYAYANKRFLESFGLEGEAYQGKSDFSLLQEAIAKEMWESDLKALRQGGIIENEILLQNEARRRHIRCNHQCVKDETGKPIAFIVEGKDVTLNKEAEEKLRIAARVFNQTGEAIIVTDPSGIIQTVNSAFTEVTGFSFSEAVGKGANILKSGRHSNEFYANMWQQLAENGSWQGEIWNRRKNGEIFPEWQTINRVEGEDGKTEFFVSIFLISAASRTRRGKRSI</sequence>
<feature type="coiled-coil region" evidence="2">
    <location>
        <begin position="612"/>
        <end position="685"/>
    </location>
</feature>
<dbReference type="InterPro" id="IPR000780">
    <property type="entry name" value="CheR_MeTrfase"/>
</dbReference>
<dbReference type="Proteomes" id="UP000194003">
    <property type="component" value="Unassembled WGS sequence"/>
</dbReference>
<dbReference type="Pfam" id="PF13426">
    <property type="entry name" value="PAS_9"/>
    <property type="match status" value="1"/>
</dbReference>
<comment type="caution">
    <text evidence="7">The sequence shown here is derived from an EMBL/GenBank/DDBJ whole genome shotgun (WGS) entry which is preliminary data.</text>
</comment>
<evidence type="ECO:0000259" key="5">
    <source>
        <dbReference type="PROSITE" id="PS50122"/>
    </source>
</evidence>
<dbReference type="InterPro" id="IPR000700">
    <property type="entry name" value="PAS-assoc_C"/>
</dbReference>
<name>A0A1Y2KAL4_9PROT</name>
<dbReference type="InterPro" id="IPR013656">
    <property type="entry name" value="PAS_4"/>
</dbReference>
<dbReference type="GO" id="GO:0000156">
    <property type="term" value="F:phosphorelay response regulator activity"/>
    <property type="evidence" value="ECO:0007669"/>
    <property type="project" value="InterPro"/>
</dbReference>
<accession>A0A1Y2KAL4</accession>
<dbReference type="SMART" id="SM00138">
    <property type="entry name" value="MeTrc"/>
    <property type="match status" value="1"/>
</dbReference>
<evidence type="ECO:0000259" key="3">
    <source>
        <dbReference type="PROSITE" id="PS50112"/>
    </source>
</evidence>
<dbReference type="GO" id="GO:0006935">
    <property type="term" value="P:chemotaxis"/>
    <property type="evidence" value="ECO:0007669"/>
    <property type="project" value="UniProtKB-UniRule"/>
</dbReference>
<evidence type="ECO:0000256" key="1">
    <source>
        <dbReference type="PROSITE-ProRule" id="PRU00050"/>
    </source>
</evidence>
<dbReference type="GO" id="GO:0005737">
    <property type="term" value="C:cytoplasm"/>
    <property type="evidence" value="ECO:0007669"/>
    <property type="project" value="InterPro"/>
</dbReference>
<dbReference type="InterPro" id="IPR035909">
    <property type="entry name" value="CheB_C"/>
</dbReference>
<dbReference type="GO" id="GO:0008984">
    <property type="term" value="F:protein-glutamate methylesterase activity"/>
    <property type="evidence" value="ECO:0007669"/>
    <property type="project" value="InterPro"/>
</dbReference>
<dbReference type="RefSeq" id="WP_085440122.1">
    <property type="nucleotide sequence ID" value="NZ_LVJN01000010.1"/>
</dbReference>
<evidence type="ECO:0000259" key="4">
    <source>
        <dbReference type="PROSITE" id="PS50113"/>
    </source>
</evidence>
<dbReference type="PROSITE" id="PS50122">
    <property type="entry name" value="CHEB"/>
    <property type="match status" value="1"/>
</dbReference>
<dbReference type="SUPFAM" id="SSF52738">
    <property type="entry name" value="Methylesterase CheB, C-terminal domain"/>
    <property type="match status" value="1"/>
</dbReference>
<dbReference type="AlphaFoldDB" id="A0A1Y2KAL4"/>
<dbReference type="Gene3D" id="3.40.50.180">
    <property type="entry name" value="Methylesterase CheB, C-terminal domain"/>
    <property type="match status" value="1"/>
</dbReference>
<feature type="domain" description="PAS" evidence="3">
    <location>
        <begin position="933"/>
        <end position="978"/>
    </location>
</feature>
<dbReference type="InterPro" id="IPR000673">
    <property type="entry name" value="Sig_transdc_resp-reg_Me-estase"/>
</dbReference>
<dbReference type="PRINTS" id="PR00996">
    <property type="entry name" value="CHERMTFRASE"/>
</dbReference>
<evidence type="ECO:0000259" key="6">
    <source>
        <dbReference type="PROSITE" id="PS50123"/>
    </source>
</evidence>
<feature type="active site" evidence="1">
    <location>
        <position position="135"/>
    </location>
</feature>
<dbReference type="CDD" id="cd00130">
    <property type="entry name" value="PAS"/>
    <property type="match status" value="2"/>
</dbReference>
<keyword evidence="8" id="KW-1185">Reference proteome</keyword>
<organism evidence="7 8">
    <name type="scientific">Magnetofaba australis IT-1</name>
    <dbReference type="NCBI Taxonomy" id="1434232"/>
    <lineage>
        <taxon>Bacteria</taxon>
        <taxon>Pseudomonadati</taxon>
        <taxon>Pseudomonadota</taxon>
        <taxon>Magnetococcia</taxon>
        <taxon>Magnetococcales</taxon>
        <taxon>Magnetococcaceae</taxon>
        <taxon>Magnetofaba</taxon>
    </lineage>
</organism>
<feature type="active site" evidence="1">
    <location>
        <position position="43"/>
    </location>
</feature>
<keyword evidence="1" id="KW-0145">Chemotaxis</keyword>
<dbReference type="InterPro" id="IPR029063">
    <property type="entry name" value="SAM-dependent_MTases_sf"/>
</dbReference>
<evidence type="ECO:0000313" key="8">
    <source>
        <dbReference type="Proteomes" id="UP000194003"/>
    </source>
</evidence>
<keyword evidence="1" id="KW-0378">Hydrolase</keyword>
<dbReference type="Pfam" id="PF01739">
    <property type="entry name" value="CheR"/>
    <property type="match status" value="1"/>
</dbReference>
<dbReference type="NCBIfam" id="TIGR00229">
    <property type="entry name" value="sensory_box"/>
    <property type="match status" value="2"/>
</dbReference>
<dbReference type="InterPro" id="IPR022642">
    <property type="entry name" value="CheR_C"/>
</dbReference>
<evidence type="ECO:0000313" key="7">
    <source>
        <dbReference type="EMBL" id="OSM08473.1"/>
    </source>
</evidence>
<evidence type="ECO:0000256" key="2">
    <source>
        <dbReference type="SAM" id="Coils"/>
    </source>
</evidence>
<reference evidence="7 8" key="1">
    <citation type="journal article" date="2016" name="BMC Genomics">
        <title>Combined genomic and structural analyses of a cultured magnetotactic bacterium reveals its niche adaptation to a dynamic environment.</title>
        <authorList>
            <person name="Araujo A.C."/>
            <person name="Morillo V."/>
            <person name="Cypriano J."/>
            <person name="Teixeira L.C."/>
            <person name="Leao P."/>
            <person name="Lyra S."/>
            <person name="Almeida L.G."/>
            <person name="Bazylinski D.A."/>
            <person name="Vasconcellos A.T."/>
            <person name="Abreu F."/>
            <person name="Lins U."/>
        </authorList>
    </citation>
    <scope>NUCLEOTIDE SEQUENCE [LARGE SCALE GENOMIC DNA]</scope>
    <source>
        <strain evidence="7 8">IT-1</strain>
    </source>
</reference>
<dbReference type="Pfam" id="PF08448">
    <property type="entry name" value="PAS_4"/>
    <property type="match status" value="1"/>
</dbReference>
<dbReference type="InterPro" id="IPR022641">
    <property type="entry name" value="CheR_N"/>
</dbReference>
<dbReference type="SUPFAM" id="SSF55785">
    <property type="entry name" value="PYP-like sensor domain (PAS domain)"/>
    <property type="match status" value="3"/>
</dbReference>
<dbReference type="SUPFAM" id="SSF53335">
    <property type="entry name" value="S-adenosyl-L-methionine-dependent methyltransferases"/>
    <property type="match status" value="1"/>
</dbReference>
<gene>
    <name evidence="7" type="ORF">MAIT1_04968</name>
</gene>
<dbReference type="SUPFAM" id="SSF47757">
    <property type="entry name" value="Chemotaxis receptor methyltransferase CheR, N-terminal domain"/>
    <property type="match status" value="1"/>
</dbReference>
<feature type="active site" evidence="1">
    <location>
        <position position="16"/>
    </location>
</feature>
<feature type="domain" description="CheR-type methyltransferase" evidence="6">
    <location>
        <begin position="211"/>
        <end position="466"/>
    </location>
</feature>
<dbReference type="OrthoDB" id="9816309at2"/>
<protein>
    <submittedName>
        <fullName evidence="7">Putative two-component system, chemotaxis family, CheB/CheR fusion protein</fullName>
    </submittedName>
</protein>
<dbReference type="PANTHER" id="PTHR24422">
    <property type="entry name" value="CHEMOTAXIS PROTEIN METHYLTRANSFERASE"/>
    <property type="match status" value="1"/>
</dbReference>
<dbReference type="SMART" id="SM00091">
    <property type="entry name" value="PAS"/>
    <property type="match status" value="3"/>
</dbReference>
<proteinExistence type="predicted"/>
<dbReference type="GO" id="GO:0008757">
    <property type="term" value="F:S-adenosylmethionine-dependent methyltransferase activity"/>
    <property type="evidence" value="ECO:0007669"/>
    <property type="project" value="InterPro"/>
</dbReference>
<dbReference type="Gene3D" id="3.40.50.150">
    <property type="entry name" value="Vaccinia Virus protein VP39"/>
    <property type="match status" value="1"/>
</dbReference>
<dbReference type="CDD" id="cd16434">
    <property type="entry name" value="CheB-CheR_fusion"/>
    <property type="match status" value="1"/>
</dbReference>
<dbReference type="InterPro" id="IPR035965">
    <property type="entry name" value="PAS-like_dom_sf"/>
</dbReference>
<dbReference type="STRING" id="1434232.MAIT1_04968"/>
<dbReference type="Pfam" id="PF03705">
    <property type="entry name" value="CheR_N"/>
    <property type="match status" value="1"/>
</dbReference>